<dbReference type="SUPFAM" id="SSF57038">
    <property type="entry name" value="Cyclotides"/>
    <property type="match status" value="1"/>
</dbReference>
<dbReference type="PROSITE" id="PS60008">
    <property type="entry name" value="CYCLOTIDE_BRACELET"/>
    <property type="match status" value="1"/>
</dbReference>
<evidence type="ECO:0000256" key="2">
    <source>
        <dbReference type="ARBA" id="ARBA00023157"/>
    </source>
</evidence>
<dbReference type="InterPro" id="IPR012323">
    <property type="entry name" value="Cyclotide_bracelet_CS"/>
</dbReference>
<dbReference type="PROSITE" id="PS51052">
    <property type="entry name" value="CYCLOTIDE"/>
    <property type="match status" value="1"/>
</dbReference>
<name>I6S3T3_PETHY</name>
<keyword evidence="3" id="KW-0732">Signal</keyword>
<sequence length="79" mass="8615">MVRVNSLRSALYLIVLILFVQLTCFSDARVMDVDLSRAFLPLTGIGCGESCVWIPCVSAAIGCSCSNKICYRNGIIPEK</sequence>
<evidence type="ECO:0000313" key="4">
    <source>
        <dbReference type="EMBL" id="AFM52762.1"/>
    </source>
</evidence>
<dbReference type="EMBL" id="JQ886398">
    <property type="protein sequence ID" value="AFM52762.1"/>
    <property type="molecule type" value="mRNA"/>
</dbReference>
<gene>
    <name evidence="4" type="primary">PETUNITIDE1</name>
</gene>
<protein>
    <submittedName>
        <fullName evidence="4">Cyclotide 1</fullName>
    </submittedName>
</protein>
<dbReference type="InterPro" id="IPR036146">
    <property type="entry name" value="Cyclotide_sf"/>
</dbReference>
<accession>I6S3T3</accession>
<feature type="signal peptide" evidence="3">
    <location>
        <begin position="1"/>
        <end position="28"/>
    </location>
</feature>
<proteinExistence type="evidence at transcript level"/>
<dbReference type="GO" id="GO:0006952">
    <property type="term" value="P:defense response"/>
    <property type="evidence" value="ECO:0007669"/>
    <property type="project" value="UniProtKB-KW"/>
</dbReference>
<keyword evidence="1" id="KW-0611">Plant defense</keyword>
<evidence type="ECO:0000256" key="1">
    <source>
        <dbReference type="ARBA" id="ARBA00022821"/>
    </source>
</evidence>
<dbReference type="InterPro" id="IPR005535">
    <property type="entry name" value="Cyclotide"/>
</dbReference>
<evidence type="ECO:0000256" key="3">
    <source>
        <dbReference type="SAM" id="SignalP"/>
    </source>
</evidence>
<organism evidence="4">
    <name type="scientific">Petunia hybrida</name>
    <name type="common">Petunia</name>
    <dbReference type="NCBI Taxonomy" id="4102"/>
    <lineage>
        <taxon>Eukaryota</taxon>
        <taxon>Viridiplantae</taxon>
        <taxon>Streptophyta</taxon>
        <taxon>Embryophyta</taxon>
        <taxon>Tracheophyta</taxon>
        <taxon>Spermatophyta</taxon>
        <taxon>Magnoliopsida</taxon>
        <taxon>eudicotyledons</taxon>
        <taxon>Gunneridae</taxon>
        <taxon>Pentapetalae</taxon>
        <taxon>asterids</taxon>
        <taxon>lamiids</taxon>
        <taxon>Solanales</taxon>
        <taxon>Solanaceae</taxon>
        <taxon>Petunioideae</taxon>
        <taxon>Petunia</taxon>
    </lineage>
</organism>
<keyword evidence="2" id="KW-1015">Disulfide bond</keyword>
<dbReference type="AlphaFoldDB" id="I6S3T3"/>
<feature type="chain" id="PRO_5003705932" evidence="3">
    <location>
        <begin position="29"/>
        <end position="79"/>
    </location>
</feature>
<reference evidence="4" key="1">
    <citation type="journal article" date="2012" name="J. Biol. Chem.">
        <title>Cyclotides associate with leaf vasculature and are the products of a novel precursor in Petunia (Solanaceae).</title>
        <authorList>
            <person name="Poth A.G."/>
            <person name="Mylne J.S."/>
            <person name="Grassl J."/>
            <person name="Lyons R.E."/>
            <person name="Millar A.H."/>
            <person name="Colgrave M.L."/>
            <person name="Craik D.J."/>
        </authorList>
    </citation>
    <scope>NUCLEOTIDE SEQUENCE</scope>
</reference>
<dbReference type="Pfam" id="PF03784">
    <property type="entry name" value="Cyclotide"/>
    <property type="match status" value="1"/>
</dbReference>